<proteinExistence type="inferred from homology"/>
<organism evidence="3 4">
    <name type="scientific">Madurella fahalii</name>
    <dbReference type="NCBI Taxonomy" id="1157608"/>
    <lineage>
        <taxon>Eukaryota</taxon>
        <taxon>Fungi</taxon>
        <taxon>Dikarya</taxon>
        <taxon>Ascomycota</taxon>
        <taxon>Pezizomycotina</taxon>
        <taxon>Sordariomycetes</taxon>
        <taxon>Sordariomycetidae</taxon>
        <taxon>Sordariales</taxon>
        <taxon>Sordariales incertae sedis</taxon>
        <taxon>Madurella</taxon>
    </lineage>
</organism>
<dbReference type="Proteomes" id="UP001628179">
    <property type="component" value="Unassembled WGS sequence"/>
</dbReference>
<dbReference type="GeneID" id="98173285"/>
<dbReference type="InterPro" id="IPR053710">
    <property type="entry name" value="Arylamine_NAT_domain_sf"/>
</dbReference>
<dbReference type="RefSeq" id="XP_070914063.1">
    <property type="nucleotide sequence ID" value="XM_071057962.1"/>
</dbReference>
<accession>A0ABQ0G429</accession>
<comment type="caution">
    <text evidence="3">The sequence shown here is derived from an EMBL/GenBank/DDBJ whole genome shotgun (WGS) entry which is preliminary data.</text>
</comment>
<dbReference type="EMBL" id="BAAFSV010000001">
    <property type="protein sequence ID" value="GAB1312330.1"/>
    <property type="molecule type" value="Genomic_DNA"/>
</dbReference>
<dbReference type="Gene3D" id="3.30.2140.20">
    <property type="match status" value="1"/>
</dbReference>
<dbReference type="Pfam" id="PF00797">
    <property type="entry name" value="Acetyltransf_2"/>
    <property type="match status" value="1"/>
</dbReference>
<dbReference type="PANTHER" id="PTHR11786:SF0">
    <property type="entry name" value="ARYLAMINE N-ACETYLTRANSFERASE 4-RELATED"/>
    <property type="match status" value="1"/>
</dbReference>
<keyword evidence="4" id="KW-1185">Reference proteome</keyword>
<evidence type="ECO:0000313" key="4">
    <source>
        <dbReference type="Proteomes" id="UP001628179"/>
    </source>
</evidence>
<comment type="similarity">
    <text evidence="1 2">Belongs to the arylamine N-acetyltransferase family.</text>
</comment>
<keyword evidence="2" id="KW-0012">Acyltransferase</keyword>
<keyword evidence="2" id="KW-0808">Transferase</keyword>
<dbReference type="PANTHER" id="PTHR11786">
    <property type="entry name" value="N-HYDROXYARYLAMINE O-ACETYLTRANSFERASE"/>
    <property type="match status" value="1"/>
</dbReference>
<reference evidence="3 4" key="1">
    <citation type="submission" date="2024-09" db="EMBL/GenBank/DDBJ databases">
        <title>Itraconazole resistance in Madurella fahalii resulting from another homologue of gene encoding cytochrome P450 14-alpha sterol demethylase (CYP51).</title>
        <authorList>
            <person name="Yoshioka I."/>
            <person name="Fahal A.H."/>
            <person name="Kaneko S."/>
            <person name="Yaguchi T."/>
        </authorList>
    </citation>
    <scope>NUCLEOTIDE SEQUENCE [LARGE SCALE GENOMIC DNA]</scope>
    <source>
        <strain evidence="3 4">IFM 68171</strain>
    </source>
</reference>
<evidence type="ECO:0000256" key="1">
    <source>
        <dbReference type="ARBA" id="ARBA00006547"/>
    </source>
</evidence>
<dbReference type="SUPFAM" id="SSF54001">
    <property type="entry name" value="Cysteine proteinases"/>
    <property type="match status" value="1"/>
</dbReference>
<dbReference type="InterPro" id="IPR038765">
    <property type="entry name" value="Papain-like_cys_pep_sf"/>
</dbReference>
<sequence>MSSDLWNPFSREQVEAYMGRINIPAEERRYSVGSLSPKEALEYLALLQRHHLVSVPFENLDLHYSQHHSISLNKLTLFRKIVQTPGRGGYCLENNGIFGTLLRSLGFQAYYVAGRVNAGVDYHAWGHLLNLVVIGGDKFLVDVGFGPNNPVKPLKLDKSSLITESIAPASLRLSYKNIQANTQADQRLWVLEHRINSDSEFEELYCFTETEYLPRDLDAMNWHVSTYPKSWFTQQVICSRMTLDKDRIIGVVILQRDIKWRKDGRISDRKQFHCEEDRIKALKEFFGIDLDDAEREGIRGMVSEIKEKGDSL</sequence>
<protein>
    <submittedName>
        <fullName evidence="3">N-terminal acetyltransferase</fullName>
    </submittedName>
</protein>
<name>A0ABQ0G429_9PEZI</name>
<gene>
    <name evidence="3" type="ORF">MFIFM68171_02540</name>
</gene>
<evidence type="ECO:0000313" key="3">
    <source>
        <dbReference type="EMBL" id="GAB1312330.1"/>
    </source>
</evidence>
<dbReference type="InterPro" id="IPR001447">
    <property type="entry name" value="Arylamine_N-AcTrfase"/>
</dbReference>
<dbReference type="PRINTS" id="PR01543">
    <property type="entry name" value="ANATRNSFRASE"/>
</dbReference>
<evidence type="ECO:0000256" key="2">
    <source>
        <dbReference type="RuleBase" id="RU003452"/>
    </source>
</evidence>